<dbReference type="STRING" id="656519.Halsa_2090"/>
<dbReference type="RefSeq" id="WP_013406575.1">
    <property type="nucleotide sequence ID" value="NC_014654.1"/>
</dbReference>
<dbReference type="PANTHER" id="PTHR10993:SF7">
    <property type="entry name" value="LIPOYLTRANSFERASE 2, MITOCHONDRIAL-RELATED"/>
    <property type="match status" value="1"/>
</dbReference>
<evidence type="ECO:0000256" key="4">
    <source>
        <dbReference type="ARBA" id="ARBA00024732"/>
    </source>
</evidence>
<evidence type="ECO:0000259" key="10">
    <source>
        <dbReference type="PROSITE" id="PS51733"/>
    </source>
</evidence>
<dbReference type="OrthoDB" id="9787061at2"/>
<dbReference type="GO" id="GO:0016874">
    <property type="term" value="F:ligase activity"/>
    <property type="evidence" value="ECO:0007669"/>
    <property type="project" value="UniProtKB-KW"/>
</dbReference>
<dbReference type="CDD" id="cd16444">
    <property type="entry name" value="LipB"/>
    <property type="match status" value="1"/>
</dbReference>
<dbReference type="EMBL" id="CP002304">
    <property type="protein sequence ID" value="ADQ15507.1"/>
    <property type="molecule type" value="Genomic_DNA"/>
</dbReference>
<evidence type="ECO:0000256" key="1">
    <source>
        <dbReference type="ARBA" id="ARBA00004821"/>
    </source>
</evidence>
<keyword evidence="11" id="KW-0436">Ligase</keyword>
<dbReference type="HOGENOM" id="CLU_035168_1_0_9"/>
<dbReference type="PANTHER" id="PTHR10993">
    <property type="entry name" value="OCTANOYLTRANSFERASE"/>
    <property type="match status" value="1"/>
</dbReference>
<proteinExistence type="inferred from homology"/>
<dbReference type="Gene3D" id="3.30.930.10">
    <property type="entry name" value="Bira Bifunctional Protein, Domain 2"/>
    <property type="match status" value="1"/>
</dbReference>
<dbReference type="InterPro" id="IPR020605">
    <property type="entry name" value="Octanoyltransferase_CS"/>
</dbReference>
<dbReference type="GO" id="GO:0009249">
    <property type="term" value="P:protein lipoylation"/>
    <property type="evidence" value="ECO:0007669"/>
    <property type="project" value="InterPro"/>
</dbReference>
<dbReference type="NCBIfam" id="NF010925">
    <property type="entry name" value="PRK14345.1"/>
    <property type="match status" value="1"/>
</dbReference>
<feature type="binding site" evidence="5 8">
    <location>
        <begin position="157"/>
        <end position="159"/>
    </location>
    <ligand>
        <name>substrate</name>
    </ligand>
</feature>
<dbReference type="SUPFAM" id="SSF55681">
    <property type="entry name" value="Class II aaRS and biotin synthetases"/>
    <property type="match status" value="1"/>
</dbReference>
<dbReference type="GO" id="GO:0005737">
    <property type="term" value="C:cytoplasm"/>
    <property type="evidence" value="ECO:0007669"/>
    <property type="project" value="UniProtKB-SubCell"/>
</dbReference>
<dbReference type="InterPro" id="IPR045864">
    <property type="entry name" value="aa-tRNA-synth_II/BPL/LPL"/>
</dbReference>
<keyword evidence="5" id="KW-0963">Cytoplasm</keyword>
<gene>
    <name evidence="5" type="primary">lipB</name>
    <name evidence="11" type="ordered locus">Halsa_2090</name>
</gene>
<evidence type="ECO:0000256" key="6">
    <source>
        <dbReference type="PIRNR" id="PIRNR016262"/>
    </source>
</evidence>
<dbReference type="AlphaFoldDB" id="E4RJT7"/>
<comment type="function">
    <text evidence="4 5 6">Catalyzes the transfer of endogenously produced octanoic acid from octanoyl-acyl-carrier-protein onto the lipoyl domains of lipoate-dependent enzymes. Lipoyl-ACP can also act as a substrate although octanoyl-ACP is likely to be the physiological substrate.</text>
</comment>
<evidence type="ECO:0000256" key="8">
    <source>
        <dbReference type="PIRSR" id="PIRSR016262-2"/>
    </source>
</evidence>
<name>E4RJT7_HALHG</name>
<evidence type="ECO:0000256" key="2">
    <source>
        <dbReference type="ARBA" id="ARBA00022679"/>
    </source>
</evidence>
<dbReference type="Pfam" id="PF21948">
    <property type="entry name" value="LplA-B_cat"/>
    <property type="match status" value="1"/>
</dbReference>
<dbReference type="PIRSF" id="PIRSF016262">
    <property type="entry name" value="LPLase"/>
    <property type="match status" value="1"/>
</dbReference>
<evidence type="ECO:0000256" key="3">
    <source>
        <dbReference type="ARBA" id="ARBA00023315"/>
    </source>
</evidence>
<feature type="active site" description="Acyl-thioester intermediate" evidence="5 7">
    <location>
        <position position="175"/>
    </location>
</feature>
<organism evidence="11 12">
    <name type="scientific">Halanaerobium hydrogeniformans</name>
    <name type="common">Halanaerobium sp. (strain sapolanicus)</name>
    <dbReference type="NCBI Taxonomy" id="656519"/>
    <lineage>
        <taxon>Bacteria</taxon>
        <taxon>Bacillati</taxon>
        <taxon>Bacillota</taxon>
        <taxon>Clostridia</taxon>
        <taxon>Halanaerobiales</taxon>
        <taxon>Halanaerobiaceae</taxon>
        <taxon>Halanaerobium</taxon>
    </lineage>
</organism>
<comment type="similarity">
    <text evidence="5 6">Belongs to the LipB family.</text>
</comment>
<feature type="binding site" evidence="5 8">
    <location>
        <begin position="77"/>
        <end position="84"/>
    </location>
    <ligand>
        <name>substrate</name>
    </ligand>
</feature>
<reference evidence="11 12" key="1">
    <citation type="submission" date="2010-11" db="EMBL/GenBank/DDBJ databases">
        <title>Complete sequence of Halanaerobium sp. sapolanicus.</title>
        <authorList>
            <consortium name="US DOE Joint Genome Institute"/>
            <person name="Lucas S."/>
            <person name="Copeland A."/>
            <person name="Lapidus A."/>
            <person name="Cheng J.-F."/>
            <person name="Bruce D."/>
            <person name="Goodwin L."/>
            <person name="Pitluck S."/>
            <person name="Davenport K."/>
            <person name="Detter J.C."/>
            <person name="Han C."/>
            <person name="Tapia R."/>
            <person name="Land M."/>
            <person name="Hauser L."/>
            <person name="Jeffries C."/>
            <person name="Kyrpides N."/>
            <person name="Ivanova N."/>
            <person name="Mikhailova N."/>
            <person name="Begemann M.B."/>
            <person name="Mormile M.R."/>
            <person name="Wall J.D."/>
            <person name="Elias D.A."/>
            <person name="Woyke T."/>
        </authorList>
    </citation>
    <scope>NUCLEOTIDE SEQUENCE [LARGE SCALE GENOMIC DNA]</scope>
    <source>
        <strain evidence="12">sapolanicus</strain>
    </source>
</reference>
<evidence type="ECO:0000313" key="12">
    <source>
        <dbReference type="Proteomes" id="UP000007434"/>
    </source>
</evidence>
<dbReference type="PROSITE" id="PS01313">
    <property type="entry name" value="LIPB"/>
    <property type="match status" value="1"/>
</dbReference>
<feature type="site" description="Lowers pKa of active site Cys" evidence="5 9">
    <location>
        <position position="141"/>
    </location>
</feature>
<dbReference type="EC" id="2.3.1.181" evidence="5 6"/>
<dbReference type="HAMAP" id="MF_00013">
    <property type="entry name" value="LipB"/>
    <property type="match status" value="1"/>
</dbReference>
<keyword evidence="3 5" id="KW-0012">Acyltransferase</keyword>
<dbReference type="GO" id="GO:0033819">
    <property type="term" value="F:lipoyl(octanoyl) transferase activity"/>
    <property type="evidence" value="ECO:0007669"/>
    <property type="project" value="UniProtKB-EC"/>
</dbReference>
<evidence type="ECO:0000256" key="9">
    <source>
        <dbReference type="PIRSR" id="PIRSR016262-3"/>
    </source>
</evidence>
<feature type="domain" description="BPL/LPL catalytic" evidence="10">
    <location>
        <begin position="32"/>
        <end position="214"/>
    </location>
</feature>
<evidence type="ECO:0000313" key="11">
    <source>
        <dbReference type="EMBL" id="ADQ15507.1"/>
    </source>
</evidence>
<feature type="binding site" evidence="5 8">
    <location>
        <begin position="144"/>
        <end position="146"/>
    </location>
    <ligand>
        <name>substrate</name>
    </ligand>
</feature>
<sequence length="219" mass="25025">MAVKLNIKNLGILEHQKAYDLQLEIMQKRINDEIEDTLLIVEHPPVFTIGTSGSRENIRVGSDFLNDAGIEVYKTNRGGDITYHGPGQLVIYPILNLKNHKKDLHWLLRSYEEVFIELLKEFDINGWRIDGLTGVWVGNEKITAIGVAVRRWVSYHGCAFNISPNLEHFSYIVPCGITDKGVTSLEKLLGQKVETEAVIEILIKKFTEVFKMEVINYER</sequence>
<keyword evidence="12" id="KW-1185">Reference proteome</keyword>
<protein>
    <recommendedName>
        <fullName evidence="5 6">Octanoyltransferase</fullName>
        <ecNumber evidence="5 6">2.3.1.181</ecNumber>
    </recommendedName>
    <alternativeName>
        <fullName evidence="5">Lipoate-protein ligase B</fullName>
    </alternativeName>
    <alternativeName>
        <fullName evidence="5">Lipoyl/octanoyl transferase</fullName>
    </alternativeName>
    <alternativeName>
        <fullName evidence="5">Octanoyl-[acyl-carrier-protein]-protein N-octanoyltransferase</fullName>
    </alternativeName>
</protein>
<evidence type="ECO:0000256" key="5">
    <source>
        <dbReference type="HAMAP-Rule" id="MF_00013"/>
    </source>
</evidence>
<comment type="catalytic activity">
    <reaction evidence="5 6">
        <text>octanoyl-[ACP] + L-lysyl-[protein] = N(6)-octanoyl-L-lysyl-[protein] + holo-[ACP] + H(+)</text>
        <dbReference type="Rhea" id="RHEA:17665"/>
        <dbReference type="Rhea" id="RHEA-COMP:9636"/>
        <dbReference type="Rhea" id="RHEA-COMP:9685"/>
        <dbReference type="Rhea" id="RHEA-COMP:9752"/>
        <dbReference type="Rhea" id="RHEA-COMP:9928"/>
        <dbReference type="ChEBI" id="CHEBI:15378"/>
        <dbReference type="ChEBI" id="CHEBI:29969"/>
        <dbReference type="ChEBI" id="CHEBI:64479"/>
        <dbReference type="ChEBI" id="CHEBI:78463"/>
        <dbReference type="ChEBI" id="CHEBI:78809"/>
        <dbReference type="EC" id="2.3.1.181"/>
    </reaction>
</comment>
<reference evidence="11 12" key="2">
    <citation type="journal article" date="2011" name="J. Bacteriol.">
        <title>Complete Genome Sequence of the Haloalkaliphilic, Hydrogen Producing Halanaerobium hydrogenoformans.</title>
        <authorList>
            <person name="Brown S.D."/>
            <person name="Begemann M.B."/>
            <person name="Mormile M.R."/>
            <person name="Wall J.D."/>
            <person name="Han C.S."/>
            <person name="Goodwin L.A."/>
            <person name="Pitluck S."/>
            <person name="Land M.L."/>
            <person name="Hauser L.J."/>
            <person name="Elias D.A."/>
        </authorList>
    </citation>
    <scope>NUCLEOTIDE SEQUENCE [LARGE SCALE GENOMIC DNA]</scope>
    <source>
        <strain evidence="12">sapolanicus</strain>
    </source>
</reference>
<dbReference type="Proteomes" id="UP000007434">
    <property type="component" value="Chromosome"/>
</dbReference>
<accession>E4RJT7</accession>
<comment type="subcellular location">
    <subcellularLocation>
        <location evidence="5">Cytoplasm</location>
    </subcellularLocation>
</comment>
<dbReference type="NCBIfam" id="TIGR00214">
    <property type="entry name" value="lipB"/>
    <property type="match status" value="1"/>
</dbReference>
<dbReference type="KEGG" id="has:Halsa_2090"/>
<dbReference type="InterPro" id="IPR004143">
    <property type="entry name" value="BPL_LPL_catalytic"/>
</dbReference>
<evidence type="ECO:0000256" key="7">
    <source>
        <dbReference type="PIRSR" id="PIRSR016262-1"/>
    </source>
</evidence>
<dbReference type="InterPro" id="IPR000544">
    <property type="entry name" value="Octanoyltransferase"/>
</dbReference>
<comment type="miscellaneous">
    <text evidence="5">In the reaction, the free carboxyl group of octanoic acid is attached via an amide linkage to the epsilon-amino group of a specific lysine residue of lipoyl domains of lipoate-dependent enzymes.</text>
</comment>
<dbReference type="PROSITE" id="PS51733">
    <property type="entry name" value="BPL_LPL_CATALYTIC"/>
    <property type="match status" value="1"/>
</dbReference>
<keyword evidence="2 5" id="KW-0808">Transferase</keyword>
<dbReference type="UniPathway" id="UPA00538">
    <property type="reaction ID" value="UER00592"/>
</dbReference>
<comment type="pathway">
    <text evidence="1 5 6">Protein modification; protein lipoylation via endogenous pathway; protein N(6)-(lipoyl)lysine from octanoyl-[acyl-carrier-protein]: step 1/2.</text>
</comment>
<dbReference type="eggNOG" id="COG0321">
    <property type="taxonomic scope" value="Bacteria"/>
</dbReference>